<dbReference type="InterPro" id="IPR018247">
    <property type="entry name" value="EF_Hand_1_Ca_BS"/>
</dbReference>
<dbReference type="Pfam" id="PF00583">
    <property type="entry name" value="Acetyltransf_1"/>
    <property type="match status" value="1"/>
</dbReference>
<dbReference type="EMBL" id="AFRT01001504">
    <property type="protein sequence ID" value="ELU40156.1"/>
    <property type="molecule type" value="Genomic_DNA"/>
</dbReference>
<dbReference type="OrthoDB" id="10264728at2759"/>
<feature type="region of interest" description="Disordered" evidence="3">
    <location>
        <begin position="394"/>
        <end position="414"/>
    </location>
</feature>
<dbReference type="PANTHER" id="PTHR45910">
    <property type="entry name" value="N-ALPHA-ACETYLTRANSFERASE 20"/>
    <property type="match status" value="1"/>
</dbReference>
<evidence type="ECO:0000313" key="6">
    <source>
        <dbReference type="Proteomes" id="UP000011668"/>
    </source>
</evidence>
<dbReference type="Proteomes" id="UP000011668">
    <property type="component" value="Unassembled WGS sequence"/>
</dbReference>
<dbReference type="GO" id="GO:0004596">
    <property type="term" value="F:protein-N-terminal amino-acid acetyltransferase activity"/>
    <property type="evidence" value="ECO:0007669"/>
    <property type="project" value="TreeGrafter"/>
</dbReference>
<evidence type="ECO:0000256" key="2">
    <source>
        <dbReference type="ARBA" id="ARBA00023315"/>
    </source>
</evidence>
<evidence type="ECO:0000256" key="1">
    <source>
        <dbReference type="ARBA" id="ARBA00022679"/>
    </source>
</evidence>
<dbReference type="Gene3D" id="3.40.630.30">
    <property type="match status" value="1"/>
</dbReference>
<dbReference type="InterPro" id="IPR016181">
    <property type="entry name" value="Acyl_CoA_acyltransferase"/>
</dbReference>
<dbReference type="InterPro" id="IPR029063">
    <property type="entry name" value="SAM-dependent_MTases_sf"/>
</dbReference>
<proteinExistence type="predicted"/>
<organism evidence="5 6">
    <name type="scientific">Thanatephorus cucumeris (strain AG1-IA)</name>
    <name type="common">Rice sheath blight fungus</name>
    <name type="synonym">Rhizoctonia solani</name>
    <dbReference type="NCBI Taxonomy" id="983506"/>
    <lineage>
        <taxon>Eukaryota</taxon>
        <taxon>Fungi</taxon>
        <taxon>Dikarya</taxon>
        <taxon>Basidiomycota</taxon>
        <taxon>Agaricomycotina</taxon>
        <taxon>Agaricomycetes</taxon>
        <taxon>Cantharellales</taxon>
        <taxon>Ceratobasidiaceae</taxon>
        <taxon>Rhizoctonia</taxon>
        <taxon>Rhizoctonia solani AG-1</taxon>
    </lineage>
</organism>
<feature type="domain" description="N-acetyltransferase" evidence="4">
    <location>
        <begin position="413"/>
        <end position="564"/>
    </location>
</feature>
<keyword evidence="1 5" id="KW-0808">Transferase</keyword>
<feature type="region of interest" description="Disordered" evidence="3">
    <location>
        <begin position="549"/>
        <end position="587"/>
    </location>
</feature>
<feature type="compositionally biased region" description="Basic and acidic residues" evidence="3">
    <location>
        <begin position="557"/>
        <end position="569"/>
    </location>
</feature>
<feature type="region of interest" description="Disordered" evidence="3">
    <location>
        <begin position="323"/>
        <end position="375"/>
    </location>
</feature>
<dbReference type="AlphaFoldDB" id="L8WPR9"/>
<dbReference type="PROSITE" id="PS00018">
    <property type="entry name" value="EF_HAND_1"/>
    <property type="match status" value="1"/>
</dbReference>
<dbReference type="PANTHER" id="PTHR45910:SF1">
    <property type="entry name" value="N-ALPHA-ACETYLTRANSFERASE 20"/>
    <property type="match status" value="1"/>
</dbReference>
<dbReference type="InterPro" id="IPR000182">
    <property type="entry name" value="GNAT_dom"/>
</dbReference>
<dbReference type="GO" id="GO:0031416">
    <property type="term" value="C:NatB complex"/>
    <property type="evidence" value="ECO:0007669"/>
    <property type="project" value="TreeGrafter"/>
</dbReference>
<protein>
    <submittedName>
        <fullName evidence="5">N-acetyltransferase</fullName>
    </submittedName>
</protein>
<keyword evidence="6" id="KW-1185">Reference proteome</keyword>
<dbReference type="STRING" id="983506.L8WPR9"/>
<sequence>MLREAEGRIFNSQNELYYLPAGRYFGYELEYSRLDKQHLVHLLMNDGLIHRNVVNKVRAVLDPSNVTSDGSRRRILMGSIRAISMALEFPHAEVVGVDLFNLGMSHYHGMFDVIHARSSANGVTNFREFINDMGLCLRPGGILLVIEGDLQLWSYNREPQEIAYGDGDRNKSWMARMLFGAFSTMKGRGSHVDANVNLYNWLCQNPLFEDEDWGKLFTPIGPWERGRTTAETNKLQIIGELMRQNSLVCQASCVVTTCLIFNWNQAFVRALKPLLISEGYAPEIVDRFIAGTDRGKLKCMVEWHYAWAVRKAELDPGLVPVDERSAQAESGPETTPSTSTISTVGSPFTVDGMSDPNQFSLEKDGENKMHIGSSSVGSLERMSDVGLWAAQSSGVAAAETDSGSEHGSEEEFIDVDSDGDVDIEDVTDAISFYLSYLAKWPELCAAEISPSGKMMGYGESFAVIGKAEGIGIEWHGHVTAITVAPEYRRLSVARRMMDYLERISDQHHNGYFVDLYVRCSNHTAINMYEGMGYSVYRRVKKYYTSQLPDDEDDEDAFDMRKPLSRDTGRRSVRANGRDMIVSASSVS</sequence>
<accession>L8WPR9</accession>
<dbReference type="SUPFAM" id="SSF55729">
    <property type="entry name" value="Acyl-CoA N-acyltransferases (Nat)"/>
    <property type="match status" value="1"/>
</dbReference>
<dbReference type="InterPro" id="IPR051646">
    <property type="entry name" value="NatB_acetyltransferase_subunit"/>
</dbReference>
<comment type="caution">
    <text evidence="5">The sequence shown here is derived from an EMBL/GenBank/DDBJ whole genome shotgun (WGS) entry which is preliminary data.</text>
</comment>
<gene>
    <name evidence="5" type="ORF">AG1IA_05811</name>
</gene>
<dbReference type="HOGENOM" id="CLU_464750_0_0_1"/>
<evidence type="ECO:0000256" key="3">
    <source>
        <dbReference type="SAM" id="MobiDB-lite"/>
    </source>
</evidence>
<dbReference type="PROSITE" id="PS51186">
    <property type="entry name" value="GNAT"/>
    <property type="match status" value="1"/>
</dbReference>
<feature type="compositionally biased region" description="Low complexity" evidence="3">
    <location>
        <begin position="329"/>
        <end position="347"/>
    </location>
</feature>
<name>L8WPR9_THACA</name>
<evidence type="ECO:0000259" key="4">
    <source>
        <dbReference type="PROSITE" id="PS51186"/>
    </source>
</evidence>
<evidence type="ECO:0000313" key="5">
    <source>
        <dbReference type="EMBL" id="ELU40156.1"/>
    </source>
</evidence>
<reference evidence="5 6" key="1">
    <citation type="journal article" date="2013" name="Nat. Commun.">
        <title>The evolution and pathogenic mechanisms of the rice sheath blight pathogen.</title>
        <authorList>
            <person name="Zheng A."/>
            <person name="Lin R."/>
            <person name="Xu L."/>
            <person name="Qin P."/>
            <person name="Tang C."/>
            <person name="Ai P."/>
            <person name="Zhang D."/>
            <person name="Liu Y."/>
            <person name="Sun Z."/>
            <person name="Feng H."/>
            <person name="Wang Y."/>
            <person name="Chen Y."/>
            <person name="Liang X."/>
            <person name="Fu R."/>
            <person name="Li Q."/>
            <person name="Zhang J."/>
            <person name="Yu X."/>
            <person name="Xie Z."/>
            <person name="Ding L."/>
            <person name="Guan P."/>
            <person name="Tang J."/>
            <person name="Liang Y."/>
            <person name="Wang S."/>
            <person name="Deng Q."/>
            <person name="Li S."/>
            <person name="Zhu J."/>
            <person name="Wang L."/>
            <person name="Liu H."/>
            <person name="Li P."/>
        </authorList>
    </citation>
    <scope>NUCLEOTIDE SEQUENCE [LARGE SCALE GENOMIC DNA]</scope>
    <source>
        <strain evidence="6">AG-1 IA</strain>
    </source>
</reference>
<keyword evidence="2" id="KW-0012">Acyltransferase</keyword>
<dbReference type="SUPFAM" id="SSF53335">
    <property type="entry name" value="S-adenosyl-L-methionine-dependent methyltransferases"/>
    <property type="match status" value="1"/>
</dbReference>